<dbReference type="CDD" id="cd02801">
    <property type="entry name" value="DUS_like_FMN"/>
    <property type="match status" value="1"/>
</dbReference>
<keyword evidence="9 12" id="KW-0560">Oxidoreductase</keyword>
<dbReference type="InterPro" id="IPR013785">
    <property type="entry name" value="Aldolase_TIM"/>
</dbReference>
<keyword evidence="8" id="KW-0694">RNA-binding</keyword>
<dbReference type="InterPro" id="IPR001269">
    <property type="entry name" value="DUS_fam"/>
</dbReference>
<evidence type="ECO:0000259" key="15">
    <source>
        <dbReference type="Pfam" id="PF01207"/>
    </source>
</evidence>
<keyword evidence="4 12" id="KW-0285">Flavoprotein</keyword>
<dbReference type="GO" id="GO:0017150">
    <property type="term" value="F:tRNA dihydrouridine synthase activity"/>
    <property type="evidence" value="ECO:0007669"/>
    <property type="project" value="InterPro"/>
</dbReference>
<sequence length="384" mass="42582">MVERESINYLQGEHLYLDWQNLPQPILGLAPMDGVTDFACRHIQKKYGQPALVYTEFVAVERLQVGDWALLKDLHYDESQRPVIAQIYGHEPERFLWMAVLLCELGFDGIDINMGCPAASVVHRGSGAGLIRTPALAQEIVRATRRGVELWRNGATVHDIPGLPAHLLAQVEARRRTLPAAFQERRPIPVSVKTRIGYERPQAREWIARLLEAEPAAIAVHGRTLHQRYRGAANWEEIGAAAEVARGSRTLILGNGDVCSYQDAIDRAATYGLDGVLIGRGANGNPLVFRPNAEQLIGADPVLLLRIALEHARLHEETISKGHPPRFMPMRKHLGWYARGFPGASHLRRRLVQTSSAAEVEALLAPYLGGDGLLTPLFAQIPHL</sequence>
<evidence type="ECO:0000256" key="1">
    <source>
        <dbReference type="ARBA" id="ARBA00001917"/>
    </source>
</evidence>
<evidence type="ECO:0000313" key="16">
    <source>
        <dbReference type="EMBL" id="HDX33775.1"/>
    </source>
</evidence>
<evidence type="ECO:0000256" key="11">
    <source>
        <dbReference type="ARBA" id="ARBA00048802"/>
    </source>
</evidence>
<keyword evidence="14" id="KW-0547">Nucleotide-binding</keyword>
<evidence type="ECO:0000256" key="6">
    <source>
        <dbReference type="ARBA" id="ARBA00022694"/>
    </source>
</evidence>
<organism evidence="16">
    <name type="scientific">Caldilinea aerophila</name>
    <dbReference type="NCBI Taxonomy" id="133453"/>
    <lineage>
        <taxon>Bacteria</taxon>
        <taxon>Bacillati</taxon>
        <taxon>Chloroflexota</taxon>
        <taxon>Caldilineae</taxon>
        <taxon>Caldilineales</taxon>
        <taxon>Caldilineaceae</taxon>
        <taxon>Caldilinea</taxon>
    </lineage>
</organism>
<keyword evidence="5 12" id="KW-0288">FMN</keyword>
<evidence type="ECO:0000256" key="12">
    <source>
        <dbReference type="PIRNR" id="PIRNR006621"/>
    </source>
</evidence>
<dbReference type="SUPFAM" id="SSF51395">
    <property type="entry name" value="FMN-linked oxidoreductases"/>
    <property type="match status" value="1"/>
</dbReference>
<dbReference type="PANTHER" id="PTHR45846:SF1">
    <property type="entry name" value="TRNA-DIHYDROURIDINE(47) SYNTHASE [NAD(P)(+)]-LIKE"/>
    <property type="match status" value="1"/>
</dbReference>
<feature type="binding site" evidence="14">
    <location>
        <position position="86"/>
    </location>
    <ligand>
        <name>FMN</name>
        <dbReference type="ChEBI" id="CHEBI:58210"/>
    </ligand>
</feature>
<feature type="domain" description="DUS-like FMN-binding" evidence="15">
    <location>
        <begin position="181"/>
        <end position="364"/>
    </location>
</feature>
<comment type="similarity">
    <text evidence="12">Belongs to the dus family.</text>
</comment>
<feature type="binding site" evidence="14">
    <location>
        <position position="193"/>
    </location>
    <ligand>
        <name>FMN</name>
        <dbReference type="ChEBI" id="CHEBI:58210"/>
    </ligand>
</feature>
<evidence type="ECO:0000256" key="4">
    <source>
        <dbReference type="ARBA" id="ARBA00022630"/>
    </source>
</evidence>
<dbReference type="InterPro" id="IPR035587">
    <property type="entry name" value="DUS-like_FMN-bd"/>
</dbReference>
<dbReference type="Gene3D" id="3.20.20.70">
    <property type="entry name" value="Aldolase class I"/>
    <property type="match status" value="1"/>
</dbReference>
<dbReference type="EMBL" id="DSMG01000202">
    <property type="protein sequence ID" value="HDX33775.1"/>
    <property type="molecule type" value="Genomic_DNA"/>
</dbReference>
<name>A0A7C1FW57_9CHLR</name>
<evidence type="ECO:0000256" key="5">
    <source>
        <dbReference type="ARBA" id="ARBA00022643"/>
    </source>
</evidence>
<comment type="catalytic activity">
    <reaction evidence="11">
        <text>a 5,6-dihydrouridine in tRNA + NAD(+) = a uridine in tRNA + NADH + H(+)</text>
        <dbReference type="Rhea" id="RHEA:54452"/>
        <dbReference type="Rhea" id="RHEA-COMP:13339"/>
        <dbReference type="Rhea" id="RHEA-COMP:13887"/>
        <dbReference type="ChEBI" id="CHEBI:15378"/>
        <dbReference type="ChEBI" id="CHEBI:57540"/>
        <dbReference type="ChEBI" id="CHEBI:57945"/>
        <dbReference type="ChEBI" id="CHEBI:65315"/>
        <dbReference type="ChEBI" id="CHEBI:74443"/>
    </reaction>
</comment>
<comment type="catalytic activity">
    <reaction evidence="10">
        <text>a 5,6-dihydrouridine in tRNA + NADP(+) = a uridine in tRNA + NADPH + H(+)</text>
        <dbReference type="Rhea" id="RHEA:23624"/>
        <dbReference type="Rhea" id="RHEA-COMP:13339"/>
        <dbReference type="Rhea" id="RHEA-COMP:13887"/>
        <dbReference type="ChEBI" id="CHEBI:15378"/>
        <dbReference type="ChEBI" id="CHEBI:57783"/>
        <dbReference type="ChEBI" id="CHEBI:58349"/>
        <dbReference type="ChEBI" id="CHEBI:65315"/>
        <dbReference type="ChEBI" id="CHEBI:74443"/>
    </reaction>
</comment>
<evidence type="ECO:0000256" key="13">
    <source>
        <dbReference type="PIRSR" id="PIRSR006621-1"/>
    </source>
</evidence>
<evidence type="ECO:0000256" key="7">
    <source>
        <dbReference type="ARBA" id="ARBA00022857"/>
    </source>
</evidence>
<evidence type="ECO:0000256" key="8">
    <source>
        <dbReference type="ARBA" id="ARBA00022884"/>
    </source>
</evidence>
<comment type="function">
    <text evidence="2 12">Catalyzes the synthesis of 5,6-dihydrouridine (D), a modified base found in the D-loop of most tRNAs, via the reduction of the C5-C6 double bond in target uridines.</text>
</comment>
<dbReference type="Pfam" id="PF01207">
    <property type="entry name" value="Dus"/>
    <property type="match status" value="2"/>
</dbReference>
<dbReference type="PIRSF" id="PIRSF006621">
    <property type="entry name" value="Dus"/>
    <property type="match status" value="1"/>
</dbReference>
<dbReference type="PROSITE" id="PS01136">
    <property type="entry name" value="UPF0034"/>
    <property type="match status" value="1"/>
</dbReference>
<gene>
    <name evidence="16" type="ORF">ENQ20_20180</name>
</gene>
<evidence type="ECO:0000256" key="3">
    <source>
        <dbReference type="ARBA" id="ARBA00022555"/>
    </source>
</evidence>
<dbReference type="InterPro" id="IPR018517">
    <property type="entry name" value="tRNA_hU_synthase_CS"/>
</dbReference>
<dbReference type="Gene3D" id="1.10.1200.80">
    <property type="entry name" value="Putative flavin oxidoreducatase, domain 2"/>
    <property type="match status" value="1"/>
</dbReference>
<dbReference type="PANTHER" id="PTHR45846">
    <property type="entry name" value="TRNA-DIHYDROURIDINE(47) SYNTHASE [NAD(P)(+)]-LIKE"/>
    <property type="match status" value="1"/>
</dbReference>
<dbReference type="EC" id="1.3.1.-" evidence="12"/>
<accession>A0A7C1FW57</accession>
<feature type="active site" description="Proton donor" evidence="13">
    <location>
        <position position="116"/>
    </location>
</feature>
<comment type="caution">
    <text evidence="16">The sequence shown here is derived from an EMBL/GenBank/DDBJ whole genome shotgun (WGS) entry which is preliminary data.</text>
</comment>
<reference evidence="16" key="1">
    <citation type="journal article" date="2020" name="mSystems">
        <title>Genome- and Community-Level Interaction Insights into Carbon Utilization and Element Cycling Functions of Hydrothermarchaeota in Hydrothermal Sediment.</title>
        <authorList>
            <person name="Zhou Z."/>
            <person name="Liu Y."/>
            <person name="Xu W."/>
            <person name="Pan J."/>
            <person name="Luo Z.H."/>
            <person name="Li M."/>
        </authorList>
    </citation>
    <scope>NUCLEOTIDE SEQUENCE [LARGE SCALE GENOMIC DNA]</scope>
    <source>
        <strain evidence="16">SpSt-289</strain>
    </source>
</reference>
<keyword evidence="6 12" id="KW-0819">tRNA processing</keyword>
<dbReference type="AlphaFoldDB" id="A0A7C1FW57"/>
<feature type="domain" description="DUS-like FMN-binding" evidence="15">
    <location>
        <begin position="29"/>
        <end position="149"/>
    </location>
</feature>
<dbReference type="InterPro" id="IPR024036">
    <property type="entry name" value="tRNA-dHydroUridine_Synthase_C"/>
</dbReference>
<evidence type="ECO:0000256" key="2">
    <source>
        <dbReference type="ARBA" id="ARBA00002790"/>
    </source>
</evidence>
<evidence type="ECO:0000256" key="9">
    <source>
        <dbReference type="ARBA" id="ARBA00023002"/>
    </source>
</evidence>
<feature type="binding site" evidence="14">
    <location>
        <begin position="279"/>
        <end position="280"/>
    </location>
    <ligand>
        <name>FMN</name>
        <dbReference type="ChEBI" id="CHEBI:58210"/>
    </ligand>
</feature>
<protein>
    <recommendedName>
        <fullName evidence="12">tRNA-dihydrouridine synthase</fullName>
        <ecNumber evidence="12">1.3.1.-</ecNumber>
    </recommendedName>
</protein>
<feature type="binding site" evidence="14">
    <location>
        <position position="221"/>
    </location>
    <ligand>
        <name>FMN</name>
        <dbReference type="ChEBI" id="CHEBI:58210"/>
    </ligand>
</feature>
<comment type="cofactor">
    <cofactor evidence="1 12 14">
        <name>FMN</name>
        <dbReference type="ChEBI" id="CHEBI:58210"/>
    </cofactor>
</comment>
<dbReference type="GO" id="GO:0050660">
    <property type="term" value="F:flavin adenine dinucleotide binding"/>
    <property type="evidence" value="ECO:0007669"/>
    <property type="project" value="InterPro"/>
</dbReference>
<evidence type="ECO:0000256" key="14">
    <source>
        <dbReference type="PIRSR" id="PIRSR006621-2"/>
    </source>
</evidence>
<evidence type="ECO:0000256" key="10">
    <source>
        <dbReference type="ARBA" id="ARBA00048205"/>
    </source>
</evidence>
<keyword evidence="7" id="KW-0521">NADP</keyword>
<keyword evidence="3" id="KW-0820">tRNA-binding</keyword>
<dbReference type="GO" id="GO:0000049">
    <property type="term" value="F:tRNA binding"/>
    <property type="evidence" value="ECO:0007669"/>
    <property type="project" value="UniProtKB-KW"/>
</dbReference>
<proteinExistence type="inferred from homology"/>